<dbReference type="InterPro" id="IPR021675">
    <property type="entry name" value="DUF3261"/>
</dbReference>
<name>A0A150HUT7_9GAMM</name>
<proteinExistence type="predicted"/>
<accession>A0A150HUT7</accession>
<evidence type="ECO:0000313" key="1">
    <source>
        <dbReference type="EMBL" id="KXZ70715.1"/>
    </source>
</evidence>
<dbReference type="RefSeq" id="WP_061518508.1">
    <property type="nucleotide sequence ID" value="NZ_JRUE01000119.1"/>
</dbReference>
<dbReference type="PATRIC" id="fig|52133.18.peg.1311"/>
<protein>
    <recommendedName>
        <fullName evidence="3">DUF3261 domain-containing protein</fullName>
    </recommendedName>
</protein>
<gene>
    <name evidence="1" type="ORF">AVENLUH5627_01262</name>
</gene>
<reference evidence="1 2" key="1">
    <citation type="journal article" date="2016" name="Sci. Rep.">
        <title>Genomic and phenotypic characterization of the species Acinetobacter venetianus.</title>
        <authorList>
            <person name="Fondi M."/>
            <person name="Maida I."/>
            <person name="Perrin E."/>
            <person name="Orlandini V."/>
            <person name="La Torre L."/>
            <person name="Bosi E."/>
            <person name="Negroni A."/>
            <person name="Zanaroli G."/>
            <person name="Fava F."/>
            <person name="Decorosi F."/>
            <person name="Giovannetti L."/>
            <person name="Viti C."/>
            <person name="Vaneechoutte M."/>
            <person name="Dijkshoorn L."/>
            <person name="Fani R."/>
        </authorList>
    </citation>
    <scope>NUCLEOTIDE SEQUENCE [LARGE SCALE GENOMIC DNA]</scope>
    <source>
        <strain evidence="1 2">LUH5627</strain>
    </source>
</reference>
<dbReference type="AlphaFoldDB" id="A0A150HUT7"/>
<evidence type="ECO:0008006" key="3">
    <source>
        <dbReference type="Google" id="ProtNLM"/>
    </source>
</evidence>
<evidence type="ECO:0000313" key="2">
    <source>
        <dbReference type="Proteomes" id="UP000075680"/>
    </source>
</evidence>
<organism evidence="1 2">
    <name type="scientific">Acinetobacter venetianus</name>
    <dbReference type="NCBI Taxonomy" id="52133"/>
    <lineage>
        <taxon>Bacteria</taxon>
        <taxon>Pseudomonadati</taxon>
        <taxon>Pseudomonadota</taxon>
        <taxon>Gammaproteobacteria</taxon>
        <taxon>Moraxellales</taxon>
        <taxon>Moraxellaceae</taxon>
        <taxon>Acinetobacter</taxon>
    </lineage>
</organism>
<dbReference type="Proteomes" id="UP000075680">
    <property type="component" value="Unassembled WGS sequence"/>
</dbReference>
<dbReference type="Pfam" id="PF11659">
    <property type="entry name" value="DUF3261"/>
    <property type="match status" value="1"/>
</dbReference>
<dbReference type="EMBL" id="JRUE01000119">
    <property type="protein sequence ID" value="KXZ70715.1"/>
    <property type="molecule type" value="Genomic_DNA"/>
</dbReference>
<comment type="caution">
    <text evidence="1">The sequence shown here is derived from an EMBL/GenBank/DDBJ whole genome shotgun (WGS) entry which is preliminary data.</text>
</comment>
<dbReference type="PROSITE" id="PS51257">
    <property type="entry name" value="PROKAR_LIPOPROTEIN"/>
    <property type="match status" value="1"/>
</dbReference>
<sequence>MQRIWIALLCCSVLGVSGCQLTPHAQGLQSSQWGAQHYQRQDQVEVQWKDKSFSFLLYQQQQGQQLSFVALALTGQPLFQLQFDGQTVTVQQRIPQMRLLPFEFVVRDLLFATYPRFDQLGQKNVKVQSIENQQQVFIDGKSILKIQKQANTIELDNLQVPYRMTLSQIENTLNAEQSESAVQP</sequence>